<evidence type="ECO:0000313" key="5">
    <source>
        <dbReference type="Proteomes" id="UP000886607"/>
    </source>
</evidence>
<evidence type="ECO:0000256" key="3">
    <source>
        <dbReference type="ARBA" id="ARBA00022746"/>
    </source>
</evidence>
<keyword evidence="3" id="KW-0125">Carotenoid biosynthesis</keyword>
<comment type="caution">
    <text evidence="4">The sequence shown here is derived from an EMBL/GenBank/DDBJ whole genome shotgun (WGS) entry which is preliminary data.</text>
</comment>
<evidence type="ECO:0000256" key="1">
    <source>
        <dbReference type="ARBA" id="ARBA00004829"/>
    </source>
</evidence>
<keyword evidence="2" id="KW-0808">Transferase</keyword>
<evidence type="ECO:0000313" key="4">
    <source>
        <dbReference type="EMBL" id="GEQ50262.1"/>
    </source>
</evidence>
<keyword evidence="5" id="KW-1185">Reference proteome</keyword>
<gene>
    <name evidence="4" type="ORF">TK11N_21140</name>
</gene>
<organism evidence="4 5">
    <name type="scientific">Tetragenococcus koreensis</name>
    <dbReference type="NCBI Taxonomy" id="290335"/>
    <lineage>
        <taxon>Bacteria</taxon>
        <taxon>Bacillati</taxon>
        <taxon>Bacillota</taxon>
        <taxon>Bacilli</taxon>
        <taxon>Lactobacillales</taxon>
        <taxon>Enterococcaceae</taxon>
        <taxon>Tetragenococcus</taxon>
    </lineage>
</organism>
<dbReference type="InterPro" id="IPR002060">
    <property type="entry name" value="Squ/phyt_synthse"/>
</dbReference>
<dbReference type="Proteomes" id="UP000886607">
    <property type="component" value="Unassembled WGS sequence"/>
</dbReference>
<comment type="pathway">
    <text evidence="1">Carotenoid biosynthesis.</text>
</comment>
<dbReference type="InterPro" id="IPR033904">
    <property type="entry name" value="Trans_IPPS_HH"/>
</dbReference>
<name>A0ABQ0YCW0_9ENTE</name>
<dbReference type="SUPFAM" id="SSF48576">
    <property type="entry name" value="Terpenoid synthases"/>
    <property type="match status" value="1"/>
</dbReference>
<protein>
    <submittedName>
        <fullName evidence="4">Phytoene/squalene synthetase</fullName>
    </submittedName>
</protein>
<accession>A0ABQ0YCW0</accession>
<dbReference type="Pfam" id="PF00494">
    <property type="entry name" value="SQS_PSY"/>
    <property type="match status" value="1"/>
</dbReference>
<sequence length="202" mass="23419">MWRALSVVFQNYDMPIQPFFDMLEGQKQDETFTQPETQAELIDYCYYVAGSVGLMLLPILSKNWRKITAQAKKMGEAMQLTNILRDIGEDFDNNRIYLPQEVLTKFGVSKRMLQQKKVTDEFIAAWEFEAHIAEKSYQNGLTMLPLIDQEARKAVVAASFFYRELLPVIRKKNYAVLTTRQKVSRQRKLTLLPEIARIAAEA</sequence>
<proteinExistence type="predicted"/>
<dbReference type="InterPro" id="IPR008949">
    <property type="entry name" value="Isoprenoid_synthase_dom_sf"/>
</dbReference>
<reference evidence="4" key="2">
    <citation type="journal article" date="2020" name="Int. Dairy J.">
        <title>Lactic acid bacterial diversity in Brie cheese focusing on salt concentration and pH of isolation medium and characterisation of halophilic and alkaliphilic lactic acid bacterial isolates.</title>
        <authorList>
            <person name="Unno R."/>
            <person name="Matsutani M."/>
            <person name="Suzuki T."/>
            <person name="Kodama K."/>
            <person name="Matsushita H."/>
            <person name="Yamasato K."/>
            <person name="Koizumi Y."/>
            <person name="Ishikawa M."/>
        </authorList>
    </citation>
    <scope>NUCLEOTIDE SEQUENCE</scope>
    <source>
        <strain evidence="4">8C4</strain>
    </source>
</reference>
<evidence type="ECO:0000256" key="2">
    <source>
        <dbReference type="ARBA" id="ARBA00022679"/>
    </source>
</evidence>
<dbReference type="CDD" id="cd00683">
    <property type="entry name" value="Trans_IPPS_HH"/>
    <property type="match status" value="1"/>
</dbReference>
<dbReference type="InterPro" id="IPR019845">
    <property type="entry name" value="Squalene/phytoene_synthase_CS"/>
</dbReference>
<dbReference type="Gene3D" id="1.10.600.10">
    <property type="entry name" value="Farnesyl Diphosphate Synthase"/>
    <property type="match status" value="1"/>
</dbReference>
<dbReference type="PROSITE" id="PS01045">
    <property type="entry name" value="SQUALEN_PHYTOEN_SYN_2"/>
    <property type="match status" value="1"/>
</dbReference>
<reference evidence="4" key="1">
    <citation type="submission" date="2019-08" db="EMBL/GenBank/DDBJ databases">
        <authorList>
            <person name="Ishikawa M."/>
            <person name="Suzuki T."/>
            <person name="Matsutani M."/>
        </authorList>
    </citation>
    <scope>NUCLEOTIDE SEQUENCE</scope>
    <source>
        <strain evidence="4">8C4</strain>
    </source>
</reference>
<dbReference type="EMBL" id="BKBO01000041">
    <property type="protein sequence ID" value="GEQ50262.1"/>
    <property type="molecule type" value="Genomic_DNA"/>
</dbReference>
<dbReference type="PANTHER" id="PTHR31480">
    <property type="entry name" value="BIFUNCTIONAL LYCOPENE CYCLASE/PHYTOENE SYNTHASE"/>
    <property type="match status" value="1"/>
</dbReference>